<dbReference type="Gene3D" id="1.10.340.70">
    <property type="match status" value="1"/>
</dbReference>
<dbReference type="EMBL" id="BKCJ010004461">
    <property type="protein sequence ID" value="GEU61175.1"/>
    <property type="molecule type" value="Genomic_DNA"/>
</dbReference>
<dbReference type="Gene3D" id="2.40.70.10">
    <property type="entry name" value="Acid Proteases"/>
    <property type="match status" value="1"/>
</dbReference>
<dbReference type="SUPFAM" id="SSF50630">
    <property type="entry name" value="Acid proteases"/>
    <property type="match status" value="1"/>
</dbReference>
<evidence type="ECO:0000256" key="1">
    <source>
        <dbReference type="SAM" id="MobiDB-lite"/>
    </source>
</evidence>
<dbReference type="Pfam" id="PF24626">
    <property type="entry name" value="SH3_Tf2-1"/>
    <property type="match status" value="1"/>
</dbReference>
<feature type="compositionally biased region" description="Polar residues" evidence="1">
    <location>
        <begin position="186"/>
        <end position="202"/>
    </location>
</feature>
<reference evidence="4" key="1">
    <citation type="journal article" date="2019" name="Sci. Rep.">
        <title>Draft genome of Tanacetum cinerariifolium, the natural source of mosquito coil.</title>
        <authorList>
            <person name="Yamashiro T."/>
            <person name="Shiraishi A."/>
            <person name="Satake H."/>
            <person name="Nakayama K."/>
        </authorList>
    </citation>
    <scope>NUCLEOTIDE SEQUENCE</scope>
</reference>
<dbReference type="Pfam" id="PF17921">
    <property type="entry name" value="Integrase_H2C2"/>
    <property type="match status" value="1"/>
</dbReference>
<evidence type="ECO:0000313" key="4">
    <source>
        <dbReference type="EMBL" id="GEU61175.1"/>
    </source>
</evidence>
<name>A0A6L2LLX2_TANCI</name>
<dbReference type="InterPro" id="IPR041588">
    <property type="entry name" value="Integrase_H2C2"/>
</dbReference>
<organism evidence="4">
    <name type="scientific">Tanacetum cinerariifolium</name>
    <name type="common">Dalmatian daisy</name>
    <name type="synonym">Chrysanthemum cinerariifolium</name>
    <dbReference type="NCBI Taxonomy" id="118510"/>
    <lineage>
        <taxon>Eukaryota</taxon>
        <taxon>Viridiplantae</taxon>
        <taxon>Streptophyta</taxon>
        <taxon>Embryophyta</taxon>
        <taxon>Tracheophyta</taxon>
        <taxon>Spermatophyta</taxon>
        <taxon>Magnoliopsida</taxon>
        <taxon>eudicotyledons</taxon>
        <taxon>Gunneridae</taxon>
        <taxon>Pentapetalae</taxon>
        <taxon>asterids</taxon>
        <taxon>campanulids</taxon>
        <taxon>Asterales</taxon>
        <taxon>Asteraceae</taxon>
        <taxon>Asteroideae</taxon>
        <taxon>Anthemideae</taxon>
        <taxon>Anthemidinae</taxon>
        <taxon>Tanacetum</taxon>
    </lineage>
</organism>
<gene>
    <name evidence="4" type="ORF">Tci_033153</name>
</gene>
<dbReference type="CDD" id="cd00303">
    <property type="entry name" value="retropepsin_like"/>
    <property type="match status" value="1"/>
</dbReference>
<dbReference type="Pfam" id="PF08284">
    <property type="entry name" value="RVP_2"/>
    <property type="match status" value="1"/>
</dbReference>
<sequence length="786" mass="89773">MSIVEPLTCTNFSTWRDQVKLTLGVMDLDHALRINPSAALTAERAIPDSENAKEYLSSVEKQFKGTSKVHASTLILKIFTTKYDGVSGVREHIMMMSDMTNKLKGMDMEINEGFLVHFIMTSLLMKFGPFKITYNMQKEKWKMSELMAMYVQEEERLKVEKPDVAHVATTNSNKRKGSYKVKGSSEDNSTPNKVQKKGTSTSPFQGCPKCKFCHKKGDTQKDYPKFKEWAGHAAYTDRFHELARMVAAIEPKTMQKAVQILNALTNEAVRNGPIKKEERIRVLGPSVPPATPTMHPKGLFACVSTVTTQGCRNQENQDRGRAFMLGAEEARQDPNILTGTFTLNNHFATTLFDSGADCSFVSTTFIPLLGIDPSELGFRYEIKIASEQLVEINKVIKGCKLEIKGHVFDIDLIPFGHGIFDVIIGMDWLSNHKAEIICHEKVVRIPLLDDKVLRVLGERLKEKARLSMSTKTKDNKQEDIVVVRDFLEEEHVEHLRLALELLEKEKLYVKFSKCEFWLREVKFLGHVINGNGIQVDPSKIEAVKNSKAPKTLFELFSDYDCESRYHLGKANVVADALSGKERRSDRTLYYMDRIWVPLKGDVRTLIMDEAHKLKYSVHLGADKMYYDLRDRYWWPESAQNRDVGLAKADSETSSKRSLRRKLFKTCCKNWEEVNPAHAYYNGVIRFGKKGKLAPRFVGPFEIIEKVGPVAYKLYLLEELDGVHDTFHVSNLKKCLADPTLKFRKLKRSKIAIVKVCWNSKCGPEFMWERTDQMKLKYPHLFSDVSS</sequence>
<dbReference type="AlphaFoldDB" id="A0A6L2LLX2"/>
<dbReference type="SUPFAM" id="SSF56672">
    <property type="entry name" value="DNA/RNA polymerases"/>
    <property type="match status" value="1"/>
</dbReference>
<dbReference type="InterPro" id="IPR056924">
    <property type="entry name" value="SH3_Tf2-1"/>
</dbReference>
<feature type="region of interest" description="Disordered" evidence="1">
    <location>
        <begin position="162"/>
        <end position="202"/>
    </location>
</feature>
<feature type="domain" description="Tf2-1-like SH3-like" evidence="3">
    <location>
        <begin position="685"/>
        <end position="734"/>
    </location>
</feature>
<dbReference type="InterPro" id="IPR043502">
    <property type="entry name" value="DNA/RNA_pol_sf"/>
</dbReference>
<dbReference type="InterPro" id="IPR043128">
    <property type="entry name" value="Rev_trsase/Diguanyl_cyclase"/>
</dbReference>
<dbReference type="Pfam" id="PF14223">
    <property type="entry name" value="Retrotran_gag_2"/>
    <property type="match status" value="1"/>
</dbReference>
<dbReference type="PANTHER" id="PTHR46148:SF59">
    <property type="entry name" value="NUCLEOTIDYLTRANSFERASE, RIBONUCLEASE H"/>
    <property type="match status" value="1"/>
</dbReference>
<dbReference type="PANTHER" id="PTHR46148">
    <property type="entry name" value="CHROMO DOMAIN-CONTAINING PROTEIN"/>
    <property type="match status" value="1"/>
</dbReference>
<evidence type="ECO:0000259" key="3">
    <source>
        <dbReference type="Pfam" id="PF24626"/>
    </source>
</evidence>
<feature type="domain" description="Integrase zinc-binding" evidence="2">
    <location>
        <begin position="602"/>
        <end position="636"/>
    </location>
</feature>
<proteinExistence type="predicted"/>
<dbReference type="InterPro" id="IPR021109">
    <property type="entry name" value="Peptidase_aspartic_dom_sf"/>
</dbReference>
<evidence type="ECO:0000259" key="2">
    <source>
        <dbReference type="Pfam" id="PF17921"/>
    </source>
</evidence>
<comment type="caution">
    <text evidence="4">The sequence shown here is derived from an EMBL/GenBank/DDBJ whole genome shotgun (WGS) entry which is preliminary data.</text>
</comment>
<accession>A0A6L2LLX2</accession>
<dbReference type="Gene3D" id="3.30.70.270">
    <property type="match status" value="1"/>
</dbReference>
<protein>
    <submittedName>
        <fullName evidence="4">UBN2_2 domain-containing protein</fullName>
    </submittedName>
</protein>